<dbReference type="PROSITE" id="PS00216">
    <property type="entry name" value="SUGAR_TRANSPORT_1"/>
    <property type="match status" value="1"/>
</dbReference>
<feature type="transmembrane region" description="Helical" evidence="5">
    <location>
        <begin position="216"/>
        <end position="236"/>
    </location>
</feature>
<keyword evidence="2 5" id="KW-0812">Transmembrane</keyword>
<dbReference type="InterPro" id="IPR005829">
    <property type="entry name" value="Sugar_transporter_CS"/>
</dbReference>
<dbReference type="InterPro" id="IPR036259">
    <property type="entry name" value="MFS_trans_sf"/>
</dbReference>
<feature type="transmembrane region" description="Helical" evidence="5">
    <location>
        <begin position="108"/>
        <end position="130"/>
    </location>
</feature>
<accession>A0A1Q9AAP6</accession>
<feature type="transmembrane region" description="Helical" evidence="5">
    <location>
        <begin position="375"/>
        <end position="395"/>
    </location>
</feature>
<dbReference type="NCBIfam" id="NF008586">
    <property type="entry name" value="PRK11551.1"/>
    <property type="match status" value="1"/>
</dbReference>
<dbReference type="GO" id="GO:0005886">
    <property type="term" value="C:plasma membrane"/>
    <property type="evidence" value="ECO:0007669"/>
    <property type="project" value="TreeGrafter"/>
</dbReference>
<evidence type="ECO:0000256" key="4">
    <source>
        <dbReference type="ARBA" id="ARBA00023136"/>
    </source>
</evidence>
<protein>
    <submittedName>
        <fullName evidence="7">3-(3-hydroxy-phenyl)propionate transporter MhpT</fullName>
    </submittedName>
</protein>
<sequence>MGGIMLSTTTRSGSARIFFLIFLAAIIEGFDLQAAGVAAPKLVPVFGLTPAQMGLFFSSATFGLIFGAIVGGIISDRYGRRLGLCVSLFVFGVFSLATAGVGSVEGLIAMRFMTGVGLGGALPNLVAIAAEATTPDRRGRAVSIMYAGVPLGGAVASLVAMAGLHDDWRTIFIAGGVMPMVLVVPLFLLLPQLKIEKTQKTAKEGAWRQVLSADTALRSVLLWSGFFFSILVLYLLLNWLPTLLVTRGLDRSQAGIIQLIFNVAGAAGSLLGGWLLDGERKVMNGAICFGLLAAALVLLGIAPASFLVNAVAGGLVGVSIMAAQALLYGIAPQCYLADVRGTGVGLAVAVGRAGSVVGPLMAGGLVAAGRSPSEVLMAIVPIALIGGVATVMLLARLRGLPQDKPMPAAASMVKP</sequence>
<dbReference type="EMBL" id="MKIN01000018">
    <property type="protein sequence ID" value="OLP51890.1"/>
    <property type="molecule type" value="Genomic_DNA"/>
</dbReference>
<evidence type="ECO:0000313" key="8">
    <source>
        <dbReference type="Proteomes" id="UP000185598"/>
    </source>
</evidence>
<dbReference type="InterPro" id="IPR020846">
    <property type="entry name" value="MFS_dom"/>
</dbReference>
<evidence type="ECO:0000256" key="1">
    <source>
        <dbReference type="ARBA" id="ARBA00004141"/>
    </source>
</evidence>
<dbReference type="Proteomes" id="UP000185598">
    <property type="component" value="Unassembled WGS sequence"/>
</dbReference>
<keyword evidence="4 5" id="KW-0472">Membrane</keyword>
<keyword evidence="3 5" id="KW-1133">Transmembrane helix</keyword>
<comment type="caution">
    <text evidence="7">The sequence shown here is derived from an EMBL/GenBank/DDBJ whole genome shotgun (WGS) entry which is preliminary data.</text>
</comment>
<feature type="transmembrane region" description="Helical" evidence="5">
    <location>
        <begin position="283"/>
        <end position="304"/>
    </location>
</feature>
<dbReference type="PANTHER" id="PTHR23508:SF10">
    <property type="entry name" value="CARBOXYLIC ACID TRANSPORTER PROTEIN HOMOLOG"/>
    <property type="match status" value="1"/>
</dbReference>
<feature type="transmembrane region" description="Helical" evidence="5">
    <location>
        <begin position="310"/>
        <end position="331"/>
    </location>
</feature>
<feature type="transmembrane region" description="Helical" evidence="5">
    <location>
        <begin position="142"/>
        <end position="164"/>
    </location>
</feature>
<evidence type="ECO:0000256" key="3">
    <source>
        <dbReference type="ARBA" id="ARBA00022989"/>
    </source>
</evidence>
<name>A0A1Q9AAP6_9HYPH</name>
<evidence type="ECO:0000313" key="7">
    <source>
        <dbReference type="EMBL" id="OLP51890.1"/>
    </source>
</evidence>
<organism evidence="7 8">
    <name type="scientific">Allorhizobium taibaishanense</name>
    <dbReference type="NCBI Taxonomy" id="887144"/>
    <lineage>
        <taxon>Bacteria</taxon>
        <taxon>Pseudomonadati</taxon>
        <taxon>Pseudomonadota</taxon>
        <taxon>Alphaproteobacteria</taxon>
        <taxon>Hyphomicrobiales</taxon>
        <taxon>Rhizobiaceae</taxon>
        <taxon>Rhizobium/Agrobacterium group</taxon>
        <taxon>Allorhizobium</taxon>
    </lineage>
</organism>
<dbReference type="STRING" id="887144.BJF91_23515"/>
<gene>
    <name evidence="7" type="ORF">BJF91_23515</name>
</gene>
<dbReference type="PROSITE" id="PS50850">
    <property type="entry name" value="MFS"/>
    <property type="match status" value="1"/>
</dbReference>
<dbReference type="PROSITE" id="PS00217">
    <property type="entry name" value="SUGAR_TRANSPORT_2"/>
    <property type="match status" value="1"/>
</dbReference>
<dbReference type="AlphaFoldDB" id="A0A1Q9AAP6"/>
<dbReference type="Gene3D" id="1.20.1250.20">
    <property type="entry name" value="MFS general substrate transporter like domains"/>
    <property type="match status" value="2"/>
</dbReference>
<dbReference type="InterPro" id="IPR011701">
    <property type="entry name" value="MFS"/>
</dbReference>
<dbReference type="Pfam" id="PF07690">
    <property type="entry name" value="MFS_1"/>
    <property type="match status" value="1"/>
</dbReference>
<dbReference type="PANTHER" id="PTHR23508">
    <property type="entry name" value="CARBOXYLIC ACID TRANSPORTER PROTEIN HOMOLOG"/>
    <property type="match status" value="1"/>
</dbReference>
<feature type="transmembrane region" description="Helical" evidence="5">
    <location>
        <begin position="54"/>
        <end position="75"/>
    </location>
</feature>
<evidence type="ECO:0000256" key="2">
    <source>
        <dbReference type="ARBA" id="ARBA00022692"/>
    </source>
</evidence>
<reference evidence="7 8" key="1">
    <citation type="submission" date="2016-09" db="EMBL/GenBank/DDBJ databases">
        <title>Rhizobium oryziradicis sp. nov., isolated from the root of rice.</title>
        <authorList>
            <person name="Zhao J."/>
            <person name="Zhang X."/>
        </authorList>
    </citation>
    <scope>NUCLEOTIDE SEQUENCE [LARGE SCALE GENOMIC DNA]</scope>
    <source>
        <strain evidence="7 8">14971</strain>
    </source>
</reference>
<feature type="transmembrane region" description="Helical" evidence="5">
    <location>
        <begin position="256"/>
        <end position="276"/>
    </location>
</feature>
<keyword evidence="8" id="KW-1185">Reference proteome</keyword>
<evidence type="ECO:0000256" key="5">
    <source>
        <dbReference type="SAM" id="Phobius"/>
    </source>
</evidence>
<dbReference type="SUPFAM" id="SSF103473">
    <property type="entry name" value="MFS general substrate transporter"/>
    <property type="match status" value="1"/>
</dbReference>
<dbReference type="GO" id="GO:0046943">
    <property type="term" value="F:carboxylic acid transmembrane transporter activity"/>
    <property type="evidence" value="ECO:0007669"/>
    <property type="project" value="TreeGrafter"/>
</dbReference>
<feature type="transmembrane region" description="Helical" evidence="5">
    <location>
        <begin position="343"/>
        <end position="369"/>
    </location>
</feature>
<proteinExistence type="predicted"/>
<feature type="domain" description="Major facilitator superfamily (MFS) profile" evidence="6">
    <location>
        <begin position="17"/>
        <end position="398"/>
    </location>
</feature>
<feature type="transmembrane region" description="Helical" evidence="5">
    <location>
        <begin position="82"/>
        <end position="102"/>
    </location>
</feature>
<comment type="subcellular location">
    <subcellularLocation>
        <location evidence="1">Membrane</location>
        <topology evidence="1">Multi-pass membrane protein</topology>
    </subcellularLocation>
</comment>
<evidence type="ECO:0000259" key="6">
    <source>
        <dbReference type="PROSITE" id="PS50850"/>
    </source>
</evidence>
<feature type="transmembrane region" description="Helical" evidence="5">
    <location>
        <begin position="170"/>
        <end position="190"/>
    </location>
</feature>
<dbReference type="OrthoDB" id="9784658at2"/>